<keyword evidence="3" id="KW-0732">Signal</keyword>
<dbReference type="InterPro" id="IPR036188">
    <property type="entry name" value="FAD/NAD-bd_sf"/>
</dbReference>
<keyword evidence="2" id="KW-0325">Glycoprotein</keyword>
<comment type="similarity">
    <text evidence="1">Belongs to the GMC oxidoreductase family.</text>
</comment>
<dbReference type="Pfam" id="PF05199">
    <property type="entry name" value="GMC_oxred_C"/>
    <property type="match status" value="1"/>
</dbReference>
<protein>
    <submittedName>
        <fullName evidence="6">GMC oxidoreductase</fullName>
    </submittedName>
</protein>
<dbReference type="PIRSF" id="PIRSF000137">
    <property type="entry name" value="Alcohol_oxidase"/>
    <property type="match status" value="1"/>
</dbReference>
<dbReference type="PANTHER" id="PTHR11552">
    <property type="entry name" value="GLUCOSE-METHANOL-CHOLINE GMC OXIDOREDUCTASE"/>
    <property type="match status" value="1"/>
</dbReference>
<feature type="chain" id="PRO_5046894800" evidence="3">
    <location>
        <begin position="19"/>
        <end position="575"/>
    </location>
</feature>
<dbReference type="SUPFAM" id="SSF51905">
    <property type="entry name" value="FAD/NAD(P)-binding domain"/>
    <property type="match status" value="1"/>
</dbReference>
<comment type="caution">
    <text evidence="6">The sequence shown here is derived from an EMBL/GenBank/DDBJ whole genome shotgun (WGS) entry which is preliminary data.</text>
</comment>
<dbReference type="Gene3D" id="3.50.50.60">
    <property type="entry name" value="FAD/NAD(P)-binding domain"/>
    <property type="match status" value="1"/>
</dbReference>
<evidence type="ECO:0000256" key="1">
    <source>
        <dbReference type="ARBA" id="ARBA00010790"/>
    </source>
</evidence>
<reference evidence="6 7" key="1">
    <citation type="submission" date="2024-07" db="EMBL/GenBank/DDBJ databases">
        <title>Section-level genome sequencing and comparative genomics of Aspergillus sections Usti and Cavernicolus.</title>
        <authorList>
            <consortium name="Lawrence Berkeley National Laboratory"/>
            <person name="Nybo J.L."/>
            <person name="Vesth T.C."/>
            <person name="Theobald S."/>
            <person name="Frisvad J.C."/>
            <person name="Larsen T.O."/>
            <person name="Kjaerboelling I."/>
            <person name="Rothschild-Mancinelli K."/>
            <person name="Lyhne E.K."/>
            <person name="Kogle M.E."/>
            <person name="Barry K."/>
            <person name="Clum A."/>
            <person name="Na H."/>
            <person name="Ledsgaard L."/>
            <person name="Lin J."/>
            <person name="Lipzen A."/>
            <person name="Kuo A."/>
            <person name="Riley R."/>
            <person name="Mondo S."/>
            <person name="Labutti K."/>
            <person name="Haridas S."/>
            <person name="Pangalinan J."/>
            <person name="Salamov A.A."/>
            <person name="Simmons B.A."/>
            <person name="Magnuson J.K."/>
            <person name="Chen J."/>
            <person name="Drula E."/>
            <person name="Henrissat B."/>
            <person name="Wiebenga A."/>
            <person name="Lubbers R.J."/>
            <person name="Gomes A.C."/>
            <person name="Makela M.R."/>
            <person name="Stajich J."/>
            <person name="Grigoriev I.V."/>
            <person name="Mortensen U.H."/>
            <person name="De Vries R.P."/>
            <person name="Baker S.E."/>
            <person name="Andersen M.R."/>
        </authorList>
    </citation>
    <scope>NUCLEOTIDE SEQUENCE [LARGE SCALE GENOMIC DNA]</scope>
    <source>
        <strain evidence="6 7">CBS 123904</strain>
    </source>
</reference>
<evidence type="ECO:0000313" key="6">
    <source>
        <dbReference type="EMBL" id="KAL2846198.1"/>
    </source>
</evidence>
<evidence type="ECO:0000256" key="2">
    <source>
        <dbReference type="ARBA" id="ARBA00023180"/>
    </source>
</evidence>
<evidence type="ECO:0000259" key="5">
    <source>
        <dbReference type="Pfam" id="PF05199"/>
    </source>
</evidence>
<accession>A0ABR4K1K2</accession>
<evidence type="ECO:0000256" key="3">
    <source>
        <dbReference type="SAM" id="SignalP"/>
    </source>
</evidence>
<keyword evidence="7" id="KW-1185">Reference proteome</keyword>
<dbReference type="InterPro" id="IPR012132">
    <property type="entry name" value="GMC_OxRdtase"/>
</dbReference>
<dbReference type="Pfam" id="PF00732">
    <property type="entry name" value="GMC_oxred_N"/>
    <property type="match status" value="1"/>
</dbReference>
<dbReference type="EMBL" id="JBFXLU010000065">
    <property type="protein sequence ID" value="KAL2846198.1"/>
    <property type="molecule type" value="Genomic_DNA"/>
</dbReference>
<name>A0ABR4K1K2_9EURO</name>
<feature type="domain" description="Glucose-methanol-choline oxidoreductase N-terminal" evidence="4">
    <location>
        <begin position="252"/>
        <end position="305"/>
    </location>
</feature>
<dbReference type="InterPro" id="IPR007867">
    <property type="entry name" value="GMC_OxRtase_C"/>
</dbReference>
<evidence type="ECO:0000259" key="4">
    <source>
        <dbReference type="Pfam" id="PF00732"/>
    </source>
</evidence>
<dbReference type="Gene3D" id="3.30.560.10">
    <property type="entry name" value="Glucose Oxidase, domain 3"/>
    <property type="match status" value="1"/>
</dbReference>
<dbReference type="InterPro" id="IPR000172">
    <property type="entry name" value="GMC_OxRdtase_N"/>
</dbReference>
<feature type="signal peptide" evidence="3">
    <location>
        <begin position="1"/>
        <end position="18"/>
    </location>
</feature>
<dbReference type="SUPFAM" id="SSF54373">
    <property type="entry name" value="FAD-linked reductases, C-terminal domain"/>
    <property type="match status" value="1"/>
</dbReference>
<dbReference type="Proteomes" id="UP001610446">
    <property type="component" value="Unassembled WGS sequence"/>
</dbReference>
<gene>
    <name evidence="6" type="ORF">BJY01DRAFT_263390</name>
</gene>
<organism evidence="6 7">
    <name type="scientific">Aspergillus pseudoustus</name>
    <dbReference type="NCBI Taxonomy" id="1810923"/>
    <lineage>
        <taxon>Eukaryota</taxon>
        <taxon>Fungi</taxon>
        <taxon>Dikarya</taxon>
        <taxon>Ascomycota</taxon>
        <taxon>Pezizomycotina</taxon>
        <taxon>Eurotiomycetes</taxon>
        <taxon>Eurotiomycetidae</taxon>
        <taxon>Eurotiales</taxon>
        <taxon>Aspergillaceae</taxon>
        <taxon>Aspergillus</taxon>
        <taxon>Aspergillus subgen. Nidulantes</taxon>
    </lineage>
</organism>
<dbReference type="PANTHER" id="PTHR11552:SF138">
    <property type="entry name" value="DEHYDROGENASE PKFF-RELATED"/>
    <property type="match status" value="1"/>
</dbReference>
<sequence length="575" mass="64076">MFSVNILIVVLLAYSAVAQESDYIVVGGGTSGIPLAARLADFWNVALVEAGVRYETSYPLAKTPGADVLPVGSDPDTANPADWGFVTEPFPGANGRKVHISRGKCLWSAFNFMIYQRPTRQSLDLWAEQVNDTSYRFDNFTPPNIDARFENASVLYNVDAFAPLGGPLEVTYPNYAQHFSSWLEGGFEEIDIPKAVDFNSGKLDVYQYASTTIRPRDQHRSSFESSFLEHPIPSLTIFKDTLAKMVISMRSITPSRREIILAAGVFQSPQLLMVSGIGPAEHLQNHGIKVLVDLPGVGQNLMGHPFIGPSYRVNIETLTRVATDIVYLASQYLRWARHQLGPCTSLVADFLAWEKIPYSLRRHFSEETLETLSEFPDDWPEVKYMSAPGFLGNISKLKSDQPDDGYQYVSIIGVLVAPTSRGTVTLRTADTTDLPLINLNWLDTKSDQEVAVAMFKRMREVFASPAMRRVVIGEEYFPGKQVQSNEDILEYIRENVMILWHPSRTCKMGTADDPEAVVDSRARVFGVNHLRVVDASAIPFLPPGHPQSTCYMLAEKIAYDIIHNGAEVPDETRLD</sequence>
<feature type="domain" description="Glucose-methanol-choline oxidoreductase C-terminal" evidence="5">
    <location>
        <begin position="418"/>
        <end position="554"/>
    </location>
</feature>
<evidence type="ECO:0000313" key="7">
    <source>
        <dbReference type="Proteomes" id="UP001610446"/>
    </source>
</evidence>
<proteinExistence type="inferred from homology"/>